<dbReference type="EMBL" id="JANBPW010000069">
    <property type="protein sequence ID" value="KAJ1951054.1"/>
    <property type="molecule type" value="Genomic_DNA"/>
</dbReference>
<sequence>MDEYMPFASTSLVAMATGMPALPTDTYASVDGASVGMASDSLVASILMIFVSEIGDKTFLIAAILAMSNPRSTVFLAACSALWLMSVLSAFLGHTVVTFVPMRWVSLMAAVMFLVFGVKLLLEAGEMDGSEIHKEMQEVEAELSEKDTKASQMAMEAGVSSDEKKGDESFNVNVAGDEDDKDTSSGVLESLKNLLSLLLSPLFVETFVLVFLAEWGDRSQLATIALGAAKNVYAVCIGTILGHTCCTGLAVVGGQLLASRISVKKITYAGGVLFIIFAGLYGYEAYHAEGTIAM</sequence>
<keyword evidence="2" id="KW-1185">Reference proteome</keyword>
<proteinExistence type="predicted"/>
<evidence type="ECO:0000313" key="2">
    <source>
        <dbReference type="Proteomes" id="UP001150603"/>
    </source>
</evidence>
<gene>
    <name evidence="1" type="primary">GDT1</name>
    <name evidence="1" type="ORF">FBU59_000384</name>
</gene>
<name>A0ACC1JH11_9FUNG</name>
<evidence type="ECO:0000313" key="1">
    <source>
        <dbReference type="EMBL" id="KAJ1951054.1"/>
    </source>
</evidence>
<reference evidence="1" key="1">
    <citation type="submission" date="2022-07" db="EMBL/GenBank/DDBJ databases">
        <title>Phylogenomic reconstructions and comparative analyses of Kickxellomycotina fungi.</title>
        <authorList>
            <person name="Reynolds N.K."/>
            <person name="Stajich J.E."/>
            <person name="Barry K."/>
            <person name="Grigoriev I.V."/>
            <person name="Crous P."/>
            <person name="Smith M.E."/>
        </authorList>
    </citation>
    <scope>NUCLEOTIDE SEQUENCE</scope>
    <source>
        <strain evidence="1">NRRL 5244</strain>
    </source>
</reference>
<dbReference type="Proteomes" id="UP001150603">
    <property type="component" value="Unassembled WGS sequence"/>
</dbReference>
<protein>
    <submittedName>
        <fullName evidence="1">GCR1-dependent translation factor 1</fullName>
    </submittedName>
</protein>
<organism evidence="1 2">
    <name type="scientific">Linderina macrospora</name>
    <dbReference type="NCBI Taxonomy" id="4868"/>
    <lineage>
        <taxon>Eukaryota</taxon>
        <taxon>Fungi</taxon>
        <taxon>Fungi incertae sedis</taxon>
        <taxon>Zoopagomycota</taxon>
        <taxon>Kickxellomycotina</taxon>
        <taxon>Kickxellomycetes</taxon>
        <taxon>Kickxellales</taxon>
        <taxon>Kickxellaceae</taxon>
        <taxon>Linderina</taxon>
    </lineage>
</organism>
<comment type="caution">
    <text evidence="1">The sequence shown here is derived from an EMBL/GenBank/DDBJ whole genome shotgun (WGS) entry which is preliminary data.</text>
</comment>
<accession>A0ACC1JH11</accession>